<protein>
    <recommendedName>
        <fullName evidence="4">F-box domain-containing protein</fullName>
    </recommendedName>
</protein>
<evidence type="ECO:0000256" key="1">
    <source>
        <dbReference type="ARBA" id="ARBA00004906"/>
    </source>
</evidence>
<dbReference type="Gene3D" id="1.20.1280.50">
    <property type="match status" value="1"/>
</dbReference>
<comment type="caution">
    <text evidence="5">The sequence shown here is derived from an EMBL/GenBank/DDBJ whole genome shotgun (WGS) entry which is preliminary data.</text>
</comment>
<dbReference type="UniPathway" id="UPA00143"/>
<comment type="pathway">
    <text evidence="1">Protein modification; protein ubiquitination.</text>
</comment>
<name>A0A8K0WZZ9_9PEZI</name>
<dbReference type="Pfam" id="PF12014">
    <property type="entry name" value="Cyclin_D1_bind"/>
    <property type="match status" value="1"/>
</dbReference>
<dbReference type="GO" id="GO:0016567">
    <property type="term" value="P:protein ubiquitination"/>
    <property type="evidence" value="ECO:0007669"/>
    <property type="project" value="UniProtKB-UniPathway"/>
</dbReference>
<evidence type="ECO:0000256" key="2">
    <source>
        <dbReference type="ARBA" id="ARBA00022786"/>
    </source>
</evidence>
<dbReference type="Pfam" id="PF12937">
    <property type="entry name" value="F-box-like"/>
    <property type="match status" value="1"/>
</dbReference>
<dbReference type="SUPFAM" id="SSF81383">
    <property type="entry name" value="F-box domain"/>
    <property type="match status" value="1"/>
</dbReference>
<dbReference type="AlphaFoldDB" id="A0A8K0WZZ9"/>
<accession>A0A8K0WZZ9</accession>
<reference evidence="5" key="1">
    <citation type="journal article" date="2021" name="Nat. Commun.">
        <title>Genetic determinants of endophytism in the Arabidopsis root mycobiome.</title>
        <authorList>
            <person name="Mesny F."/>
            <person name="Miyauchi S."/>
            <person name="Thiergart T."/>
            <person name="Pickel B."/>
            <person name="Atanasova L."/>
            <person name="Karlsson M."/>
            <person name="Huettel B."/>
            <person name="Barry K.W."/>
            <person name="Haridas S."/>
            <person name="Chen C."/>
            <person name="Bauer D."/>
            <person name="Andreopoulos W."/>
            <person name="Pangilinan J."/>
            <person name="LaButti K."/>
            <person name="Riley R."/>
            <person name="Lipzen A."/>
            <person name="Clum A."/>
            <person name="Drula E."/>
            <person name="Henrissat B."/>
            <person name="Kohler A."/>
            <person name="Grigoriev I.V."/>
            <person name="Martin F.M."/>
            <person name="Hacquard S."/>
        </authorList>
    </citation>
    <scope>NUCLEOTIDE SEQUENCE</scope>
    <source>
        <strain evidence="5">MPI-CAGE-AT-0016</strain>
    </source>
</reference>
<dbReference type="InterPro" id="IPR001810">
    <property type="entry name" value="F-box_dom"/>
</dbReference>
<keyword evidence="6" id="KW-1185">Reference proteome</keyword>
<evidence type="ECO:0000313" key="5">
    <source>
        <dbReference type="EMBL" id="KAH7353960.1"/>
    </source>
</evidence>
<dbReference type="OrthoDB" id="722566at2759"/>
<dbReference type="InterPro" id="IPR045048">
    <property type="entry name" value="FBXO31/39"/>
</dbReference>
<dbReference type="PROSITE" id="PS50181">
    <property type="entry name" value="FBOX"/>
    <property type="match status" value="1"/>
</dbReference>
<keyword evidence="2" id="KW-0833">Ubl conjugation pathway</keyword>
<dbReference type="Proteomes" id="UP000813385">
    <property type="component" value="Unassembled WGS sequence"/>
</dbReference>
<evidence type="ECO:0000259" key="4">
    <source>
        <dbReference type="PROSITE" id="PS50181"/>
    </source>
</evidence>
<evidence type="ECO:0000256" key="3">
    <source>
        <dbReference type="SAM" id="MobiDB-lite"/>
    </source>
</evidence>
<sequence>MDFTHDPSPGRTSPASTPEPGPSPTKRQNIGSAVTPKDDSSPWTSDAEEPSPLLALPPELIDVILRYLSPVDLAKVAQTCHGLRSHAISDVQWLPRVQEYVPGVILTTPTPCLSYRELYVAHDPRWFLTKYKIWFCDRHLMGKMIVVRYDQRRGCIEGYQLLANVKPAPPHQWPADGQVTIHSFEPRVRLHLDKPVLQFHVGDGDDHSPFEEVPADANRRFFGETRMRLDNNADHIFCNFSLAKPLEPSIVEERFALRFPYEGAWPPRAIPAAPHRVHGFANSDENHDLSMADRPFSREEASDRTFRIRQWMEMVGTNPAPGAVLGEGMTGMMHALLTAGFMPVGWEPGTTALPPLNGFSAPRIGEEIITYSTLDPALYTPTEWKPWRGIWVGDYSGHGCEFLLVHQPDTPDDEASDEELGLIQRPDEPSEAWEERRRRGRIYRGRLEAIKLTGDPNVPRGEHTFIAEDLSDAGLVTTLEDPPFQGARVVKSKGHVAGTGFHGDKYIESQLMLLSNDRLAQHWVGFGHISYFQRVDIDALLIP</sequence>
<organism evidence="5 6">
    <name type="scientific">Plectosphaerella cucumerina</name>
    <dbReference type="NCBI Taxonomy" id="40658"/>
    <lineage>
        <taxon>Eukaryota</taxon>
        <taxon>Fungi</taxon>
        <taxon>Dikarya</taxon>
        <taxon>Ascomycota</taxon>
        <taxon>Pezizomycotina</taxon>
        <taxon>Sordariomycetes</taxon>
        <taxon>Hypocreomycetidae</taxon>
        <taxon>Glomerellales</taxon>
        <taxon>Plectosphaerellaceae</taxon>
        <taxon>Plectosphaerella</taxon>
    </lineage>
</organism>
<proteinExistence type="predicted"/>
<dbReference type="PANTHER" id="PTHR10706">
    <property type="entry name" value="F-BOX FAMILY PROTEIN"/>
    <property type="match status" value="1"/>
</dbReference>
<dbReference type="InterPro" id="IPR036047">
    <property type="entry name" value="F-box-like_dom_sf"/>
</dbReference>
<evidence type="ECO:0000313" key="6">
    <source>
        <dbReference type="Proteomes" id="UP000813385"/>
    </source>
</evidence>
<feature type="domain" description="F-box" evidence="4">
    <location>
        <begin position="50"/>
        <end position="96"/>
    </location>
</feature>
<dbReference type="EMBL" id="JAGPXD010000005">
    <property type="protein sequence ID" value="KAH7353960.1"/>
    <property type="molecule type" value="Genomic_DNA"/>
</dbReference>
<feature type="region of interest" description="Disordered" evidence="3">
    <location>
        <begin position="1"/>
        <end position="51"/>
    </location>
</feature>
<dbReference type="PANTHER" id="PTHR10706:SF130">
    <property type="entry name" value="F-BOX ONLY PROTEIN 31"/>
    <property type="match status" value="1"/>
</dbReference>
<gene>
    <name evidence="5" type="ORF">B0T11DRAFT_122167</name>
</gene>